<accession>A0A917JPR2</accession>
<evidence type="ECO:0000256" key="4">
    <source>
        <dbReference type="ARBA" id="ARBA00022475"/>
    </source>
</evidence>
<gene>
    <name evidence="10" type="primary">potB</name>
    <name evidence="10" type="ORF">GCM10007966_04380</name>
</gene>
<dbReference type="GO" id="GO:0005886">
    <property type="term" value="C:plasma membrane"/>
    <property type="evidence" value="ECO:0007669"/>
    <property type="project" value="UniProtKB-SubCell"/>
</dbReference>
<evidence type="ECO:0000256" key="2">
    <source>
        <dbReference type="ARBA" id="ARBA00007069"/>
    </source>
</evidence>
<keyword evidence="4" id="KW-1003">Cell membrane</keyword>
<comment type="subcellular location">
    <subcellularLocation>
        <location evidence="1">Cell membrane</location>
        <topology evidence="1">Multi-pass membrane protein</topology>
    </subcellularLocation>
</comment>
<keyword evidence="11" id="KW-1185">Reference proteome</keyword>
<feature type="transmembrane region" description="Helical" evidence="8">
    <location>
        <begin position="66"/>
        <end position="88"/>
    </location>
</feature>
<feature type="transmembrane region" description="Helical" evidence="8">
    <location>
        <begin position="12"/>
        <end position="33"/>
    </location>
</feature>
<dbReference type="GO" id="GO:0055085">
    <property type="term" value="P:transmembrane transport"/>
    <property type="evidence" value="ECO:0007669"/>
    <property type="project" value="InterPro"/>
</dbReference>
<evidence type="ECO:0000256" key="3">
    <source>
        <dbReference type="ARBA" id="ARBA00022448"/>
    </source>
</evidence>
<dbReference type="CDD" id="cd06261">
    <property type="entry name" value="TM_PBP2"/>
    <property type="match status" value="1"/>
</dbReference>
<feature type="transmembrane region" description="Helical" evidence="8">
    <location>
        <begin position="248"/>
        <end position="266"/>
    </location>
</feature>
<evidence type="ECO:0000256" key="8">
    <source>
        <dbReference type="SAM" id="Phobius"/>
    </source>
</evidence>
<keyword evidence="7 8" id="KW-0472">Membrane</keyword>
<sequence>MNMNKPLSIYFIYLWLLVFSFIPLGLILVTSFLSKDPVNLVSLPFTLQNYLDLISPLFGKVLLRSLLIALITTLGCLLLAYPFSYFLIKSKHQSILLLLIIIPFWTSSLVRTYSLIAILKFKGILNAILLSLHLIDEPLSLLYTNFAVISGLIYNLFPFMVLPIFTNMERFDFRLIEAAKDLGASKWGIFYRVFLPNTSKGIISGCLMVFLPAMTLFYIPNVLGGARSILLGNLIQNQFLVLENWPQGAATSTILTLLLLILLLLFRRFNKGESA</sequence>
<evidence type="ECO:0000256" key="6">
    <source>
        <dbReference type="ARBA" id="ARBA00022989"/>
    </source>
</evidence>
<feature type="transmembrane region" description="Helical" evidence="8">
    <location>
        <begin position="95"/>
        <end position="121"/>
    </location>
</feature>
<dbReference type="AlphaFoldDB" id="A0A917JPR2"/>
<name>A0A917JPR2_9GAMM</name>
<feature type="transmembrane region" description="Helical" evidence="8">
    <location>
        <begin position="201"/>
        <end position="219"/>
    </location>
</feature>
<proteinExistence type="inferred from homology"/>
<dbReference type="EMBL" id="BMOB01000001">
    <property type="protein sequence ID" value="GGI78992.1"/>
    <property type="molecule type" value="Genomic_DNA"/>
</dbReference>
<evidence type="ECO:0000313" key="11">
    <source>
        <dbReference type="Proteomes" id="UP000630149"/>
    </source>
</evidence>
<comment type="caution">
    <text evidence="10">The sequence shown here is derived from an EMBL/GenBank/DDBJ whole genome shotgun (WGS) entry which is preliminary data.</text>
</comment>
<feature type="transmembrane region" description="Helical" evidence="8">
    <location>
        <begin position="141"/>
        <end position="165"/>
    </location>
</feature>
<dbReference type="PANTHER" id="PTHR42929">
    <property type="entry name" value="INNER MEMBRANE ABC TRANSPORTER PERMEASE PROTEIN YDCU-RELATED-RELATED"/>
    <property type="match status" value="1"/>
</dbReference>
<evidence type="ECO:0000256" key="7">
    <source>
        <dbReference type="ARBA" id="ARBA00023136"/>
    </source>
</evidence>
<reference evidence="10" key="2">
    <citation type="submission" date="2020-09" db="EMBL/GenBank/DDBJ databases">
        <authorList>
            <person name="Sun Q."/>
            <person name="Ohkuma M."/>
        </authorList>
    </citation>
    <scope>NUCLEOTIDE SEQUENCE</scope>
    <source>
        <strain evidence="10">JCM 13919</strain>
    </source>
</reference>
<dbReference type="InterPro" id="IPR035906">
    <property type="entry name" value="MetI-like_sf"/>
</dbReference>
<dbReference type="Gene3D" id="1.10.3720.10">
    <property type="entry name" value="MetI-like"/>
    <property type="match status" value="1"/>
</dbReference>
<evidence type="ECO:0000256" key="5">
    <source>
        <dbReference type="ARBA" id="ARBA00022692"/>
    </source>
</evidence>
<keyword evidence="5 8" id="KW-0812">Transmembrane</keyword>
<keyword evidence="3" id="KW-0813">Transport</keyword>
<evidence type="ECO:0000256" key="1">
    <source>
        <dbReference type="ARBA" id="ARBA00004651"/>
    </source>
</evidence>
<dbReference type="PANTHER" id="PTHR42929:SF1">
    <property type="entry name" value="INNER MEMBRANE ABC TRANSPORTER PERMEASE PROTEIN YDCU-RELATED"/>
    <property type="match status" value="1"/>
</dbReference>
<keyword evidence="6 8" id="KW-1133">Transmembrane helix</keyword>
<protein>
    <submittedName>
        <fullName evidence="10">Putrescine/spermidine ABC transporter permease</fullName>
    </submittedName>
</protein>
<evidence type="ECO:0000259" key="9">
    <source>
        <dbReference type="PROSITE" id="PS50928"/>
    </source>
</evidence>
<dbReference type="Proteomes" id="UP000630149">
    <property type="component" value="Unassembled WGS sequence"/>
</dbReference>
<dbReference type="InterPro" id="IPR000515">
    <property type="entry name" value="MetI-like"/>
</dbReference>
<feature type="domain" description="ABC transmembrane type-1" evidence="9">
    <location>
        <begin position="62"/>
        <end position="266"/>
    </location>
</feature>
<dbReference type="SUPFAM" id="SSF161098">
    <property type="entry name" value="MetI-like"/>
    <property type="match status" value="1"/>
</dbReference>
<reference evidence="10" key="1">
    <citation type="journal article" date="2014" name="Int. J. Syst. Evol. Microbiol.">
        <title>Complete genome sequence of Corynebacterium casei LMG S-19264T (=DSM 44701T), isolated from a smear-ripened cheese.</title>
        <authorList>
            <consortium name="US DOE Joint Genome Institute (JGI-PGF)"/>
            <person name="Walter F."/>
            <person name="Albersmeier A."/>
            <person name="Kalinowski J."/>
            <person name="Ruckert C."/>
        </authorList>
    </citation>
    <scope>NUCLEOTIDE SEQUENCE</scope>
    <source>
        <strain evidence="10">JCM 13919</strain>
    </source>
</reference>
<organism evidence="10 11">
    <name type="scientific">Legionella impletisoli</name>
    <dbReference type="NCBI Taxonomy" id="343510"/>
    <lineage>
        <taxon>Bacteria</taxon>
        <taxon>Pseudomonadati</taxon>
        <taxon>Pseudomonadota</taxon>
        <taxon>Gammaproteobacteria</taxon>
        <taxon>Legionellales</taxon>
        <taxon>Legionellaceae</taxon>
        <taxon>Legionella</taxon>
    </lineage>
</organism>
<evidence type="ECO:0000313" key="10">
    <source>
        <dbReference type="EMBL" id="GGI78992.1"/>
    </source>
</evidence>
<dbReference type="PROSITE" id="PS50928">
    <property type="entry name" value="ABC_TM1"/>
    <property type="match status" value="1"/>
</dbReference>
<comment type="similarity">
    <text evidence="2">Belongs to the binding-protein-dependent transport system permease family. CysTW subfamily.</text>
</comment>